<organism evidence="2 3">
    <name type="scientific">Prunus armeniaca</name>
    <name type="common">Apricot</name>
    <name type="synonym">Armeniaca vulgaris</name>
    <dbReference type="NCBI Taxonomy" id="36596"/>
    <lineage>
        <taxon>Eukaryota</taxon>
        <taxon>Viridiplantae</taxon>
        <taxon>Streptophyta</taxon>
        <taxon>Embryophyta</taxon>
        <taxon>Tracheophyta</taxon>
        <taxon>Spermatophyta</taxon>
        <taxon>Magnoliopsida</taxon>
        <taxon>eudicotyledons</taxon>
        <taxon>Gunneridae</taxon>
        <taxon>Pentapetalae</taxon>
        <taxon>rosids</taxon>
        <taxon>fabids</taxon>
        <taxon>Rosales</taxon>
        <taxon>Rosaceae</taxon>
        <taxon>Amygdaloideae</taxon>
        <taxon>Amygdaleae</taxon>
        <taxon>Prunus</taxon>
    </lineage>
</organism>
<protein>
    <recommendedName>
        <fullName evidence="1">Zinc knuckle CX2CX4HX4C domain-containing protein</fullName>
    </recommendedName>
</protein>
<evidence type="ECO:0000313" key="2">
    <source>
        <dbReference type="EMBL" id="CAB4298915.1"/>
    </source>
</evidence>
<reference evidence="3" key="1">
    <citation type="journal article" date="2020" name="Genome Biol.">
        <title>Gamete binning: chromosome-level and haplotype-resolved genome assembly enabled by high-throughput single-cell sequencing of gamete genomes.</title>
        <authorList>
            <person name="Campoy J.A."/>
            <person name="Sun H."/>
            <person name="Goel M."/>
            <person name="Jiao W.-B."/>
            <person name="Folz-Donahue K."/>
            <person name="Wang N."/>
            <person name="Rubio M."/>
            <person name="Liu C."/>
            <person name="Kukat C."/>
            <person name="Ruiz D."/>
            <person name="Huettel B."/>
            <person name="Schneeberger K."/>
        </authorList>
    </citation>
    <scope>NUCLEOTIDE SEQUENCE [LARGE SCALE GENOMIC DNA]</scope>
    <source>
        <strain evidence="3">cv. Rojo Pasion</strain>
    </source>
</reference>
<dbReference type="Pfam" id="PF14392">
    <property type="entry name" value="zf-CCHC_4"/>
    <property type="match status" value="1"/>
</dbReference>
<dbReference type="Proteomes" id="UP000507245">
    <property type="component" value="Unassembled WGS sequence"/>
</dbReference>
<proteinExistence type="predicted"/>
<dbReference type="OrthoDB" id="1165906at2759"/>
<evidence type="ECO:0000259" key="1">
    <source>
        <dbReference type="Pfam" id="PF14392"/>
    </source>
</evidence>
<sequence>MALFVNIRVRVVVDISKPLARGVMINSGGAKHWIRFKYDRLPVFCARFGLLGHEARSCLTKIFGCGIQYSNDLRLSLYLKGTLTVYQRALQIFLMALGEVVGSNSLNAVMVVGEYRWKNGVLVKKH</sequence>
<keyword evidence="3" id="KW-1185">Reference proteome</keyword>
<evidence type="ECO:0000313" key="3">
    <source>
        <dbReference type="Proteomes" id="UP000507245"/>
    </source>
</evidence>
<accession>A0A6J5WFT3</accession>
<name>A0A6J5WFT3_PRUAR</name>
<dbReference type="AlphaFoldDB" id="A0A6J5WFT3"/>
<dbReference type="InterPro" id="IPR025836">
    <property type="entry name" value="Zn_knuckle_CX2CX4HX4C"/>
</dbReference>
<feature type="domain" description="Zinc knuckle CX2CX4HX4C" evidence="1">
    <location>
        <begin position="13"/>
        <end position="59"/>
    </location>
</feature>
<gene>
    <name evidence="2" type="ORF">ORAREDHAP_LOCUS11822</name>
</gene>
<dbReference type="EMBL" id="CAEKKB010000002">
    <property type="protein sequence ID" value="CAB4298915.1"/>
    <property type="molecule type" value="Genomic_DNA"/>
</dbReference>